<proteinExistence type="predicted"/>
<dbReference type="Pfam" id="PF04802">
    <property type="entry name" value="PP4R3"/>
    <property type="match status" value="2"/>
</dbReference>
<feature type="domain" description="Serine/threonine-protein phosphatase 4 regulatory subunit 3-like central" evidence="4">
    <location>
        <begin position="75"/>
        <end position="249"/>
    </location>
</feature>
<dbReference type="GO" id="GO:0005654">
    <property type="term" value="C:nucleoplasm"/>
    <property type="evidence" value="ECO:0007669"/>
    <property type="project" value="TreeGrafter"/>
</dbReference>
<dbReference type="PANTHER" id="PTHR23318:SF0">
    <property type="entry name" value="SERINE_THREONINE-PROTEIN PHOSPHATASE 4 REGULATORY SUBUNIT 3"/>
    <property type="match status" value="1"/>
</dbReference>
<name>A0A6V7NE73_ANACO</name>
<organism evidence="5">
    <name type="scientific">Ananas comosus var. bracteatus</name>
    <name type="common">red pineapple</name>
    <dbReference type="NCBI Taxonomy" id="296719"/>
    <lineage>
        <taxon>Eukaryota</taxon>
        <taxon>Viridiplantae</taxon>
        <taxon>Streptophyta</taxon>
        <taxon>Embryophyta</taxon>
        <taxon>Tracheophyta</taxon>
        <taxon>Spermatophyta</taxon>
        <taxon>Magnoliopsida</taxon>
        <taxon>Liliopsida</taxon>
        <taxon>Poales</taxon>
        <taxon>Bromeliaceae</taxon>
        <taxon>Bromelioideae</taxon>
        <taxon>Ananas</taxon>
    </lineage>
</organism>
<reference evidence="5" key="1">
    <citation type="submission" date="2020-07" db="EMBL/GenBank/DDBJ databases">
        <authorList>
            <person name="Lin J."/>
        </authorList>
    </citation>
    <scope>NUCLEOTIDE SEQUENCE</scope>
</reference>
<evidence type="ECO:0000256" key="3">
    <source>
        <dbReference type="SAM" id="MobiDB-lite"/>
    </source>
</evidence>
<dbReference type="InterPro" id="IPR051137">
    <property type="entry name" value="PP4R3-like"/>
</dbReference>
<evidence type="ECO:0000313" key="5">
    <source>
        <dbReference type="EMBL" id="CAD1816900.1"/>
    </source>
</evidence>
<sequence>MIGYLKDDILPGVLDQATKVTLETILNTNNALVISLLKDNDSFLQELVNKMRSDNTSAESKKDLVKGLITGLGCDIHNEFLEILQRLLDSKDMPTLQQDRIMHIFCEGYLDELMDVIELCCPPKNGSRRAESDAAYKPESLLNICELLRFCVIHHFNEISFYFYLSDVIKKILYLTRRRERFLVVAAVRFVRTIISSCADDELLLQHIACHNLLKPVIDVFTENGNRDNMLRSGVLELLEYICKSSHKSEPKDTRDTLDVRKNKDKSDEGGSARSESQKQDQTAETSKPDATEVDENLQAKRTKPPADDAEPSSSSAANRESEWEVSKRRKSF</sequence>
<gene>
    <name evidence="5" type="ORF">CB5_LOCUS111</name>
</gene>
<feature type="compositionally biased region" description="Basic and acidic residues" evidence="3">
    <location>
        <begin position="248"/>
        <end position="279"/>
    </location>
</feature>
<dbReference type="PANTHER" id="PTHR23318">
    <property type="entry name" value="ATP SYNTHASE GAMMA-RELATED"/>
    <property type="match status" value="1"/>
</dbReference>
<dbReference type="InterPro" id="IPR016024">
    <property type="entry name" value="ARM-type_fold"/>
</dbReference>
<protein>
    <recommendedName>
        <fullName evidence="4">Serine/threonine-protein phosphatase 4 regulatory subunit 3-like central domain-containing protein</fullName>
    </recommendedName>
</protein>
<comment type="subcellular location">
    <subcellularLocation>
        <location evidence="1">Nucleus</location>
    </subcellularLocation>
</comment>
<evidence type="ECO:0000259" key="4">
    <source>
        <dbReference type="Pfam" id="PF04802"/>
    </source>
</evidence>
<dbReference type="GO" id="GO:0072542">
    <property type="term" value="F:protein phosphatase activator activity"/>
    <property type="evidence" value="ECO:0007669"/>
    <property type="project" value="TreeGrafter"/>
</dbReference>
<feature type="region of interest" description="Disordered" evidence="3">
    <location>
        <begin position="248"/>
        <end position="333"/>
    </location>
</feature>
<dbReference type="SUPFAM" id="SSF48371">
    <property type="entry name" value="ARM repeat"/>
    <property type="match status" value="1"/>
</dbReference>
<feature type="domain" description="Serine/threonine-protein phosphatase 4 regulatory subunit 3-like central" evidence="4">
    <location>
        <begin position="2"/>
        <end position="66"/>
    </location>
</feature>
<evidence type="ECO:0000256" key="1">
    <source>
        <dbReference type="ARBA" id="ARBA00004123"/>
    </source>
</evidence>
<dbReference type="AlphaFoldDB" id="A0A6V7NE73"/>
<dbReference type="GO" id="GO:0030289">
    <property type="term" value="C:protein phosphatase 4 complex"/>
    <property type="evidence" value="ECO:0007669"/>
    <property type="project" value="TreeGrafter"/>
</dbReference>
<dbReference type="EMBL" id="LR862129">
    <property type="protein sequence ID" value="CAD1816900.1"/>
    <property type="molecule type" value="Genomic_DNA"/>
</dbReference>
<dbReference type="InterPro" id="IPR006887">
    <property type="entry name" value="P4R3-like_central_dom"/>
</dbReference>
<evidence type="ECO:0000256" key="2">
    <source>
        <dbReference type="ARBA" id="ARBA00023242"/>
    </source>
</evidence>
<accession>A0A6V7NE73</accession>
<keyword evidence="2" id="KW-0539">Nucleus</keyword>